<dbReference type="PANTHER" id="PTHR48094">
    <property type="entry name" value="PROTEIN/NUCLEIC ACID DEGLYCASE DJ-1-RELATED"/>
    <property type="match status" value="1"/>
</dbReference>
<proteinExistence type="predicted"/>
<dbReference type="InterPro" id="IPR029062">
    <property type="entry name" value="Class_I_gatase-like"/>
</dbReference>
<reference evidence="2 3" key="1">
    <citation type="submission" date="2023-07" db="EMBL/GenBank/DDBJ databases">
        <authorList>
            <person name="Girao M."/>
            <person name="Carvalho M.F."/>
        </authorList>
    </citation>
    <scope>NUCLEOTIDE SEQUENCE [LARGE SCALE GENOMIC DNA]</scope>
    <source>
        <strain evidence="2 3">YIM65754</strain>
    </source>
</reference>
<accession>A0ABU7LEI7</accession>
<keyword evidence="3" id="KW-1185">Reference proteome</keyword>
<organism evidence="2 3">
    <name type="scientific">Rhodococcus artemisiae</name>
    <dbReference type="NCBI Taxonomy" id="714159"/>
    <lineage>
        <taxon>Bacteria</taxon>
        <taxon>Bacillati</taxon>
        <taxon>Actinomycetota</taxon>
        <taxon>Actinomycetes</taxon>
        <taxon>Mycobacteriales</taxon>
        <taxon>Nocardiaceae</taxon>
        <taxon>Rhodococcus</taxon>
    </lineage>
</organism>
<evidence type="ECO:0000313" key="2">
    <source>
        <dbReference type="EMBL" id="MEE2059972.1"/>
    </source>
</evidence>
<dbReference type="PANTHER" id="PTHR48094:SF19">
    <property type="entry name" value="DJ-1_PFPI DOMAIN-CONTAINING PROTEIN"/>
    <property type="match status" value="1"/>
</dbReference>
<dbReference type="InterPro" id="IPR050325">
    <property type="entry name" value="Prot/Nucl_acid_deglycase"/>
</dbReference>
<dbReference type="InterPro" id="IPR002818">
    <property type="entry name" value="DJ-1/PfpI"/>
</dbReference>
<evidence type="ECO:0000259" key="1">
    <source>
        <dbReference type="Pfam" id="PF01965"/>
    </source>
</evidence>
<dbReference type="EMBL" id="JAUTXY010000010">
    <property type="protein sequence ID" value="MEE2059972.1"/>
    <property type="molecule type" value="Genomic_DNA"/>
</dbReference>
<dbReference type="Gene3D" id="3.40.50.880">
    <property type="match status" value="1"/>
</dbReference>
<evidence type="ECO:0000313" key="3">
    <source>
        <dbReference type="Proteomes" id="UP001336020"/>
    </source>
</evidence>
<gene>
    <name evidence="2" type="ORF">Q7514_20830</name>
</gene>
<sequence>MNDFDAPRTVHLALYDTLADWEYGYAVAGINDPEFQKRPGHFTVATVGATRDPITTKGGLRIVPDLTLDEIRPSDSAMLILPGNEIWNTDGFTSFTDKARDFLDADAPVAAICGATGALAAAGLLDDRTHTSNAAEFLEEVGYAGGALYRDEPAVADRGLITASGVAPVHFARAIFERLDLYEPEVLDAWFALYADRNPVGFYTLMEQHQ</sequence>
<dbReference type="Pfam" id="PF01965">
    <property type="entry name" value="DJ-1_PfpI"/>
    <property type="match status" value="1"/>
</dbReference>
<dbReference type="RefSeq" id="WP_330135260.1">
    <property type="nucleotide sequence ID" value="NZ_JAUTXY010000010.1"/>
</dbReference>
<protein>
    <submittedName>
        <fullName evidence="2">DJ-1/PfpI family protein</fullName>
    </submittedName>
</protein>
<dbReference type="SUPFAM" id="SSF52317">
    <property type="entry name" value="Class I glutamine amidotransferase-like"/>
    <property type="match status" value="1"/>
</dbReference>
<feature type="domain" description="DJ-1/PfpI" evidence="1">
    <location>
        <begin position="9"/>
        <end position="177"/>
    </location>
</feature>
<comment type="caution">
    <text evidence="2">The sequence shown here is derived from an EMBL/GenBank/DDBJ whole genome shotgun (WGS) entry which is preliminary data.</text>
</comment>
<name>A0ABU7LEI7_9NOCA</name>
<dbReference type="Proteomes" id="UP001336020">
    <property type="component" value="Unassembled WGS sequence"/>
</dbReference>